<evidence type="ECO:0000313" key="2">
    <source>
        <dbReference type="EMBL" id="SFU19479.1"/>
    </source>
</evidence>
<keyword evidence="3" id="KW-1185">Reference proteome</keyword>
<dbReference type="AlphaFoldDB" id="A0AAX2EPI5"/>
<dbReference type="EMBL" id="FPAV01000031">
    <property type="protein sequence ID" value="SFU19479.1"/>
    <property type="molecule type" value="Genomic_DNA"/>
</dbReference>
<dbReference type="Proteomes" id="UP000199173">
    <property type="component" value="Unassembled WGS sequence"/>
</dbReference>
<organism evidence="1 4">
    <name type="scientific">Kosakonia radicincitans</name>
    <dbReference type="NCBI Taxonomy" id="283686"/>
    <lineage>
        <taxon>Bacteria</taxon>
        <taxon>Pseudomonadati</taxon>
        <taxon>Pseudomonadota</taxon>
        <taxon>Gammaproteobacteria</taxon>
        <taxon>Enterobacterales</taxon>
        <taxon>Enterobacteriaceae</taxon>
        <taxon>Kosakonia</taxon>
    </lineage>
</organism>
<dbReference type="Proteomes" id="UP000198760">
    <property type="component" value="Unassembled WGS sequence"/>
</dbReference>
<evidence type="ECO:0000313" key="4">
    <source>
        <dbReference type="Proteomes" id="UP000199173"/>
    </source>
</evidence>
<evidence type="ECO:0000313" key="3">
    <source>
        <dbReference type="Proteomes" id="UP000198760"/>
    </source>
</evidence>
<sequence length="146" mass="16479">MSGVLSSAAAAVGIIDKAVNIAKKLSNESNELDTATLKLELANLMSELANAKIEIITTQALLFHSEQKNKQLEEQLEEKRKFSFIDGVYWIDGDSTAFCPKCFEDEHKKIHMQSRERMYAGLGTTIEKPNWYCRVCKSTFDRIVNS</sequence>
<reference evidence="3 4" key="1">
    <citation type="submission" date="2016-10" db="EMBL/GenBank/DDBJ databases">
        <authorList>
            <person name="Varghese N."/>
            <person name="Submissions S."/>
        </authorList>
    </citation>
    <scope>NUCLEOTIDE SEQUENCE [LARGE SCALE GENOMIC DNA]</scope>
    <source>
        <strain evidence="2 3">NFIX06</strain>
        <strain evidence="1 4">NFIX08</strain>
    </source>
</reference>
<gene>
    <name evidence="2" type="ORF">SAMN03159428_05369</name>
    <name evidence="1" type="ORF">SAMN03159514_01415</name>
</gene>
<dbReference type="EMBL" id="FOYJ01000003">
    <property type="protein sequence ID" value="SFR05969.1"/>
    <property type="molecule type" value="Genomic_DNA"/>
</dbReference>
<protein>
    <recommendedName>
        <fullName evidence="5">Phage protein</fullName>
    </recommendedName>
</protein>
<proteinExistence type="predicted"/>
<name>A0AAX2EPI5_9ENTR</name>
<accession>A0AAX2EPI5</accession>
<evidence type="ECO:0008006" key="5">
    <source>
        <dbReference type="Google" id="ProtNLM"/>
    </source>
</evidence>
<evidence type="ECO:0000313" key="1">
    <source>
        <dbReference type="EMBL" id="SFR05969.1"/>
    </source>
</evidence>
<comment type="caution">
    <text evidence="1">The sequence shown here is derived from an EMBL/GenBank/DDBJ whole genome shotgun (WGS) entry which is preliminary data.</text>
</comment>
<dbReference type="RefSeq" id="WP_064391995.1">
    <property type="nucleotide sequence ID" value="NZ_FONC01000002.1"/>
</dbReference>